<keyword evidence="2" id="KW-1185">Reference proteome</keyword>
<name>A0AAW1L7U2_POPJA</name>
<gene>
    <name evidence="1" type="ORF">QE152_g15483</name>
</gene>
<dbReference type="EMBL" id="JASPKY010000152">
    <property type="protein sequence ID" value="KAK9730124.1"/>
    <property type="molecule type" value="Genomic_DNA"/>
</dbReference>
<dbReference type="Proteomes" id="UP001458880">
    <property type="component" value="Unassembled WGS sequence"/>
</dbReference>
<sequence length="177" mass="20390">MMHARSKTKKKVKLLKRKWFAKNSKYLGKTDSVPTFNGNRNELNMQQWLHTIDATGDVFDWDEKARTCMANKLGSNAKTNISEDHEGWDKHLIKVQRGINSTQNATTGIVPGVLLYGFRPEFDLEVRLGNYRRQEFGPRSKNMKSRFDKSKWKVKVVVVLFERIKLVPGLTSGKTGF</sequence>
<dbReference type="AlphaFoldDB" id="A0AAW1L7U2"/>
<protein>
    <submittedName>
        <fullName evidence="1">Uncharacterized protein</fullName>
    </submittedName>
</protein>
<evidence type="ECO:0000313" key="1">
    <source>
        <dbReference type="EMBL" id="KAK9730124.1"/>
    </source>
</evidence>
<evidence type="ECO:0000313" key="2">
    <source>
        <dbReference type="Proteomes" id="UP001458880"/>
    </source>
</evidence>
<accession>A0AAW1L7U2</accession>
<comment type="caution">
    <text evidence="1">The sequence shown here is derived from an EMBL/GenBank/DDBJ whole genome shotgun (WGS) entry which is preliminary data.</text>
</comment>
<reference evidence="1 2" key="1">
    <citation type="journal article" date="2024" name="BMC Genomics">
        <title>De novo assembly and annotation of Popillia japonica's genome with initial clues to its potential as an invasive pest.</title>
        <authorList>
            <person name="Cucini C."/>
            <person name="Boschi S."/>
            <person name="Funari R."/>
            <person name="Cardaioli E."/>
            <person name="Iannotti N."/>
            <person name="Marturano G."/>
            <person name="Paoli F."/>
            <person name="Bruttini M."/>
            <person name="Carapelli A."/>
            <person name="Frati F."/>
            <person name="Nardi F."/>
        </authorList>
    </citation>
    <scope>NUCLEOTIDE SEQUENCE [LARGE SCALE GENOMIC DNA]</scope>
    <source>
        <strain evidence="1">DMR45628</strain>
    </source>
</reference>
<proteinExistence type="predicted"/>
<organism evidence="1 2">
    <name type="scientific">Popillia japonica</name>
    <name type="common">Japanese beetle</name>
    <dbReference type="NCBI Taxonomy" id="7064"/>
    <lineage>
        <taxon>Eukaryota</taxon>
        <taxon>Metazoa</taxon>
        <taxon>Ecdysozoa</taxon>
        <taxon>Arthropoda</taxon>
        <taxon>Hexapoda</taxon>
        <taxon>Insecta</taxon>
        <taxon>Pterygota</taxon>
        <taxon>Neoptera</taxon>
        <taxon>Endopterygota</taxon>
        <taxon>Coleoptera</taxon>
        <taxon>Polyphaga</taxon>
        <taxon>Scarabaeiformia</taxon>
        <taxon>Scarabaeidae</taxon>
        <taxon>Rutelinae</taxon>
        <taxon>Popillia</taxon>
    </lineage>
</organism>